<dbReference type="PATRIC" id="fig|1082931.4.peg.2065"/>
<dbReference type="SUPFAM" id="SSF55136">
    <property type="entry name" value="Probable bacterial effector-binding domain"/>
    <property type="match status" value="1"/>
</dbReference>
<dbReference type="STRING" id="1082931.KKY_2097"/>
<dbReference type="RefSeq" id="WP_014131255.1">
    <property type="nucleotide sequence ID" value="NC_016078.1"/>
</dbReference>
<dbReference type="PIRSF" id="PIRSF031644">
    <property type="entry name" value="UCP031644"/>
    <property type="match status" value="1"/>
</dbReference>
<dbReference type="AlphaFoldDB" id="G4RGR7"/>
<dbReference type="Gene3D" id="3.20.80.10">
    <property type="entry name" value="Regulatory factor, effector binding domain"/>
    <property type="match status" value="1"/>
</dbReference>
<evidence type="ECO:0000259" key="1">
    <source>
        <dbReference type="Pfam" id="PF06445"/>
    </source>
</evidence>
<dbReference type="InterPro" id="IPR008319">
    <property type="entry name" value="GyrI-like_CCH_Lin2189-like"/>
</dbReference>
<dbReference type="Proteomes" id="UP000008850">
    <property type="component" value="Chromosome"/>
</dbReference>
<accession>G4RGR7</accession>
<feature type="domain" description="GyrI-like small molecule binding" evidence="1">
    <location>
        <begin position="22"/>
        <end position="203"/>
    </location>
</feature>
<organism evidence="2 3">
    <name type="scientific">Pelagibacterium halotolerans (strain DSM 22347 / JCM 15775 / CGMCC 1.7692 / B2)</name>
    <dbReference type="NCBI Taxonomy" id="1082931"/>
    <lineage>
        <taxon>Bacteria</taxon>
        <taxon>Pseudomonadati</taxon>
        <taxon>Pseudomonadota</taxon>
        <taxon>Alphaproteobacteria</taxon>
        <taxon>Hyphomicrobiales</taxon>
        <taxon>Devosiaceae</taxon>
        <taxon>Pelagibacterium</taxon>
    </lineage>
</organism>
<dbReference type="KEGG" id="phl:KKY_2097"/>
<evidence type="ECO:0000313" key="2">
    <source>
        <dbReference type="EMBL" id="AEQ52106.1"/>
    </source>
</evidence>
<protein>
    <recommendedName>
        <fullName evidence="1">GyrI-like small molecule binding domain-containing protein</fullName>
    </recommendedName>
</protein>
<dbReference type="InterPro" id="IPR029442">
    <property type="entry name" value="GyrI-like"/>
</dbReference>
<dbReference type="InterPro" id="IPR011256">
    <property type="entry name" value="Reg_factor_effector_dom_sf"/>
</dbReference>
<sequence>MEKIDFKKQLKALYGPTKSMGFHVVEVPTTRFLMIDGHGDPNVVAAYRQAIETLYGVAYALKFASRTQLGRDYTVPPLEGLWWAADLASFAAREKDKWDWTMMIMVPDWIGPAMIASTIETVRKKKQPPALDLLRVEALEEGRAVQVLHIGSYDDEGPVLARMHEDYIPDNGWVPTGKHHEIYLGDPRKTAPEKLRTILRQPIKERPEL</sequence>
<dbReference type="eggNOG" id="COG4832">
    <property type="taxonomic scope" value="Bacteria"/>
</dbReference>
<evidence type="ECO:0000313" key="3">
    <source>
        <dbReference type="Proteomes" id="UP000008850"/>
    </source>
</evidence>
<dbReference type="HOGENOM" id="CLU_083625_0_0_5"/>
<dbReference type="EMBL" id="CP003075">
    <property type="protein sequence ID" value="AEQ52106.1"/>
    <property type="molecule type" value="Genomic_DNA"/>
</dbReference>
<name>G4RGR7_PELHB</name>
<dbReference type="Pfam" id="PF06445">
    <property type="entry name" value="GyrI-like"/>
    <property type="match status" value="1"/>
</dbReference>
<keyword evidence="3" id="KW-1185">Reference proteome</keyword>
<proteinExistence type="predicted"/>
<gene>
    <name evidence="2" type="ordered locus">KKY_2097</name>
</gene>
<reference evidence="2 3" key="1">
    <citation type="journal article" date="2012" name="J. Bacteriol.">
        <title>Complete genome sequence of Pelagibacterium halotolerans B2T.</title>
        <authorList>
            <person name="Huo Y.Y."/>
            <person name="Cheng H."/>
            <person name="Han X.F."/>
            <person name="Jiang X.W."/>
            <person name="Sun C."/>
            <person name="Zhang X.Q."/>
            <person name="Zhu X.F."/>
            <person name="Liu Y.F."/>
            <person name="Li P.F."/>
            <person name="Ni P.X."/>
            <person name="Wu M."/>
        </authorList>
    </citation>
    <scope>NUCLEOTIDE SEQUENCE [LARGE SCALE GENOMIC DNA]</scope>
    <source>
        <strain evidence="3">DSM 22347 / JCM 15775 / CGMCC 1.7692 / B2</strain>
    </source>
</reference>